<comment type="catalytic activity">
    <reaction evidence="1 11 12">
        <text>[protein]-peptidylproline (omega=180) = [protein]-peptidylproline (omega=0)</text>
        <dbReference type="Rhea" id="RHEA:16237"/>
        <dbReference type="Rhea" id="RHEA-COMP:10747"/>
        <dbReference type="Rhea" id="RHEA-COMP:10748"/>
        <dbReference type="ChEBI" id="CHEBI:83833"/>
        <dbReference type="ChEBI" id="CHEBI:83834"/>
        <dbReference type="EC" id="5.2.1.8"/>
    </reaction>
</comment>
<dbReference type="EMBL" id="SACS01000011">
    <property type="protein sequence ID" value="RVU37157.1"/>
    <property type="molecule type" value="Genomic_DNA"/>
</dbReference>
<dbReference type="GO" id="GO:0015031">
    <property type="term" value="P:protein transport"/>
    <property type="evidence" value="ECO:0007669"/>
    <property type="project" value="UniProtKB-UniRule"/>
</dbReference>
<protein>
    <recommendedName>
        <fullName evidence="4 11">Trigger factor</fullName>
        <shortName evidence="11">TF</shortName>
        <ecNumber evidence="3 11">5.2.1.8</ecNumber>
    </recommendedName>
    <alternativeName>
        <fullName evidence="10 11">PPIase</fullName>
    </alternativeName>
</protein>
<dbReference type="InterPro" id="IPR037041">
    <property type="entry name" value="Trigger_fac_C_sf"/>
</dbReference>
<dbReference type="InterPro" id="IPR008880">
    <property type="entry name" value="Trigger_fac_C"/>
</dbReference>
<dbReference type="GO" id="GO:0005737">
    <property type="term" value="C:cytoplasm"/>
    <property type="evidence" value="ECO:0007669"/>
    <property type="project" value="UniProtKB-SubCell"/>
</dbReference>
<dbReference type="GO" id="GO:0043022">
    <property type="term" value="F:ribosome binding"/>
    <property type="evidence" value="ECO:0007669"/>
    <property type="project" value="TreeGrafter"/>
</dbReference>
<keyword evidence="8 11" id="KW-0413">Isomerase</keyword>
<dbReference type="PROSITE" id="PS50059">
    <property type="entry name" value="FKBP_PPIASE"/>
    <property type="match status" value="1"/>
</dbReference>
<keyword evidence="11" id="KW-0963">Cytoplasm</keyword>
<evidence type="ECO:0000256" key="6">
    <source>
        <dbReference type="ARBA" id="ARBA00023110"/>
    </source>
</evidence>
<feature type="domain" description="PPIase FKBP-type" evidence="14">
    <location>
        <begin position="161"/>
        <end position="246"/>
    </location>
</feature>
<reference evidence="15 16" key="1">
    <citation type="submission" date="2019-01" db="EMBL/GenBank/DDBJ databases">
        <authorList>
            <person name="Chen W.-M."/>
        </authorList>
    </citation>
    <scope>NUCLEOTIDE SEQUENCE [LARGE SCALE GENOMIC DNA]</scope>
    <source>
        <strain evidence="15 16">KYPC3</strain>
    </source>
</reference>
<evidence type="ECO:0000256" key="4">
    <source>
        <dbReference type="ARBA" id="ARBA00016902"/>
    </source>
</evidence>
<dbReference type="InterPro" id="IPR008881">
    <property type="entry name" value="Trigger_fac_ribosome-bd_bac"/>
</dbReference>
<dbReference type="PANTHER" id="PTHR30560:SF3">
    <property type="entry name" value="TRIGGER FACTOR-LIKE PROTEIN TIG, CHLOROPLASTIC"/>
    <property type="match status" value="1"/>
</dbReference>
<dbReference type="RefSeq" id="WP_127699173.1">
    <property type="nucleotide sequence ID" value="NZ_SACS01000011.1"/>
</dbReference>
<name>A0A437QRQ0_9GAMM</name>
<dbReference type="GO" id="GO:0051301">
    <property type="term" value="P:cell division"/>
    <property type="evidence" value="ECO:0007669"/>
    <property type="project" value="UniProtKB-KW"/>
</dbReference>
<keyword evidence="5 11" id="KW-0132">Cell division</keyword>
<dbReference type="EC" id="5.2.1.8" evidence="3 11"/>
<evidence type="ECO:0000256" key="3">
    <source>
        <dbReference type="ARBA" id="ARBA00013194"/>
    </source>
</evidence>
<dbReference type="Gene3D" id="3.10.50.40">
    <property type="match status" value="1"/>
</dbReference>
<evidence type="ECO:0000256" key="10">
    <source>
        <dbReference type="ARBA" id="ARBA00029986"/>
    </source>
</evidence>
<dbReference type="PIRSF" id="PIRSF003095">
    <property type="entry name" value="Trigger_factor"/>
    <property type="match status" value="1"/>
</dbReference>
<dbReference type="GO" id="GO:0043335">
    <property type="term" value="P:protein unfolding"/>
    <property type="evidence" value="ECO:0007669"/>
    <property type="project" value="TreeGrafter"/>
</dbReference>
<dbReference type="Pfam" id="PF05698">
    <property type="entry name" value="Trigger_C"/>
    <property type="match status" value="1"/>
</dbReference>
<dbReference type="InterPro" id="IPR001179">
    <property type="entry name" value="PPIase_FKBP_dom"/>
</dbReference>
<dbReference type="InterPro" id="IPR036611">
    <property type="entry name" value="Trigger_fac_ribosome-bd_sf"/>
</dbReference>
<evidence type="ECO:0000256" key="1">
    <source>
        <dbReference type="ARBA" id="ARBA00000971"/>
    </source>
</evidence>
<evidence type="ECO:0000256" key="13">
    <source>
        <dbReference type="RuleBase" id="RU003914"/>
    </source>
</evidence>
<comment type="similarity">
    <text evidence="2 11 13">Belongs to the FKBP-type PPIase family. Tig subfamily.</text>
</comment>
<dbReference type="PANTHER" id="PTHR30560">
    <property type="entry name" value="TRIGGER FACTOR CHAPERONE AND PEPTIDYL-PROLYL CIS/TRANS ISOMERASE"/>
    <property type="match status" value="1"/>
</dbReference>
<dbReference type="GO" id="GO:0051083">
    <property type="term" value="P:'de novo' cotranslational protein folding"/>
    <property type="evidence" value="ECO:0007669"/>
    <property type="project" value="TreeGrafter"/>
</dbReference>
<dbReference type="SUPFAM" id="SSF102735">
    <property type="entry name" value="Trigger factor ribosome-binding domain"/>
    <property type="match status" value="1"/>
</dbReference>
<evidence type="ECO:0000256" key="8">
    <source>
        <dbReference type="ARBA" id="ARBA00023235"/>
    </source>
</evidence>
<evidence type="ECO:0000256" key="9">
    <source>
        <dbReference type="ARBA" id="ARBA00023306"/>
    </source>
</evidence>
<comment type="domain">
    <text evidence="11">Consists of 3 domains; the N-terminus binds the ribosome, the middle domain has PPIase activity, while the C-terminus has intrinsic chaperone activity on its own.</text>
</comment>
<comment type="caution">
    <text evidence="15">The sequence shown here is derived from an EMBL/GenBank/DDBJ whole genome shotgun (WGS) entry which is preliminary data.</text>
</comment>
<accession>A0A437QRQ0</accession>
<dbReference type="AlphaFoldDB" id="A0A437QRQ0"/>
<dbReference type="NCBIfam" id="TIGR00115">
    <property type="entry name" value="tig"/>
    <property type="match status" value="1"/>
</dbReference>
<gene>
    <name evidence="11" type="primary">tig</name>
    <name evidence="15" type="ORF">EOE67_11210</name>
</gene>
<evidence type="ECO:0000256" key="7">
    <source>
        <dbReference type="ARBA" id="ARBA00023186"/>
    </source>
</evidence>
<evidence type="ECO:0000259" key="14">
    <source>
        <dbReference type="PROSITE" id="PS50059"/>
    </source>
</evidence>
<evidence type="ECO:0000256" key="2">
    <source>
        <dbReference type="ARBA" id="ARBA00005464"/>
    </source>
</evidence>
<evidence type="ECO:0000256" key="11">
    <source>
        <dbReference type="HAMAP-Rule" id="MF_00303"/>
    </source>
</evidence>
<keyword evidence="9 11" id="KW-0131">Cell cycle</keyword>
<evidence type="ECO:0000256" key="12">
    <source>
        <dbReference type="PROSITE-ProRule" id="PRU00277"/>
    </source>
</evidence>
<dbReference type="SUPFAM" id="SSF54534">
    <property type="entry name" value="FKBP-like"/>
    <property type="match status" value="1"/>
</dbReference>
<dbReference type="GO" id="GO:0044183">
    <property type="term" value="F:protein folding chaperone"/>
    <property type="evidence" value="ECO:0007669"/>
    <property type="project" value="TreeGrafter"/>
</dbReference>
<sequence>MQVSVETTQGLERRINITVPAAAISTEVDKELRQIAKNRRIDGFRPGKAPVGMIKKMFGLSVLQDVASRQMQNHFYQAIIANKLTPAGAPTFAPGQLAEGKDLEFSATFEVYPEVALNGLSKVEVNKPTVEISADDMAKMIETLRKQHATWAASDKASAAGDRVKMDFVGSIDGEEFEGGKAEGFSLDLGQGRMIPGFEDGIIGKKAGEQFTIDVTFPAEYHAENLKGKAAQFAITLQSVETQVLPEVNEEFVKLFGLAETTVEALHAEVRKNMERELNQAIKGKVKEQVIKGLLANHELDVPQALIESEVDVLRRQALQRFGNNVDAKNLPELPAALFADQARDRVKVGLLLGEVIKTNNLQVDDSRVQALIATIASAYEDPQEVVQYYNSNKELLQGMRNVALEEQAIDLVLAQAKVTEQAAKFDEIMNPQAAN</sequence>
<dbReference type="Pfam" id="PF00254">
    <property type="entry name" value="FKBP_C"/>
    <property type="match status" value="1"/>
</dbReference>
<dbReference type="OrthoDB" id="9767721at2"/>
<proteinExistence type="inferred from homology"/>
<evidence type="ECO:0000313" key="15">
    <source>
        <dbReference type="EMBL" id="RVU37157.1"/>
    </source>
</evidence>
<dbReference type="GO" id="GO:0003755">
    <property type="term" value="F:peptidyl-prolyl cis-trans isomerase activity"/>
    <property type="evidence" value="ECO:0007669"/>
    <property type="project" value="UniProtKB-UniRule"/>
</dbReference>
<keyword evidence="6 11" id="KW-0697">Rotamase</keyword>
<evidence type="ECO:0000256" key="5">
    <source>
        <dbReference type="ARBA" id="ARBA00022618"/>
    </source>
</evidence>
<keyword evidence="16" id="KW-1185">Reference proteome</keyword>
<evidence type="ECO:0000313" key="16">
    <source>
        <dbReference type="Proteomes" id="UP000283077"/>
    </source>
</evidence>
<dbReference type="Pfam" id="PF05697">
    <property type="entry name" value="Trigger_N"/>
    <property type="match status" value="1"/>
</dbReference>
<organism evidence="15 16">
    <name type="scientific">Rheinheimera riviphila</name>
    <dbReference type="NCBI Taxonomy" id="1834037"/>
    <lineage>
        <taxon>Bacteria</taxon>
        <taxon>Pseudomonadati</taxon>
        <taxon>Pseudomonadota</taxon>
        <taxon>Gammaproteobacteria</taxon>
        <taxon>Chromatiales</taxon>
        <taxon>Chromatiaceae</taxon>
        <taxon>Rheinheimera</taxon>
    </lineage>
</organism>
<dbReference type="SUPFAM" id="SSF109998">
    <property type="entry name" value="Triger factor/SurA peptide-binding domain-like"/>
    <property type="match status" value="1"/>
</dbReference>
<dbReference type="Gene3D" id="3.30.70.1050">
    <property type="entry name" value="Trigger factor ribosome-binding domain"/>
    <property type="match status" value="1"/>
</dbReference>
<dbReference type="HAMAP" id="MF_00303">
    <property type="entry name" value="Trigger_factor_Tig"/>
    <property type="match status" value="1"/>
</dbReference>
<dbReference type="InterPro" id="IPR046357">
    <property type="entry name" value="PPIase_dom_sf"/>
</dbReference>
<keyword evidence="7 11" id="KW-0143">Chaperone</keyword>
<dbReference type="FunFam" id="3.10.50.40:FF:000001">
    <property type="entry name" value="Trigger factor"/>
    <property type="match status" value="1"/>
</dbReference>
<dbReference type="Gene3D" id="1.10.3120.10">
    <property type="entry name" value="Trigger factor, C-terminal domain"/>
    <property type="match status" value="1"/>
</dbReference>
<dbReference type="InterPro" id="IPR005215">
    <property type="entry name" value="Trig_fac"/>
</dbReference>
<comment type="subcellular location">
    <subcellularLocation>
        <location evidence="11">Cytoplasm</location>
    </subcellularLocation>
    <text evidence="11">About half TF is bound to the ribosome near the polypeptide exit tunnel while the other half is free in the cytoplasm.</text>
</comment>
<comment type="function">
    <text evidence="11">Involved in protein export. Acts as a chaperone by maintaining the newly synthesized protein in an open conformation. Functions as a peptidyl-prolyl cis-trans isomerase.</text>
</comment>
<dbReference type="InterPro" id="IPR027304">
    <property type="entry name" value="Trigger_fact/SurA_dom_sf"/>
</dbReference>
<dbReference type="Proteomes" id="UP000283077">
    <property type="component" value="Unassembled WGS sequence"/>
</dbReference>